<dbReference type="Pfam" id="PF00144">
    <property type="entry name" value="Beta-lactamase"/>
    <property type="match status" value="1"/>
</dbReference>
<feature type="domain" description="Beta-lactamase-related" evidence="2">
    <location>
        <begin position="36"/>
        <end position="363"/>
    </location>
</feature>
<dbReference type="SUPFAM" id="SSF56601">
    <property type="entry name" value="beta-lactamase/transpeptidase-like"/>
    <property type="match status" value="1"/>
</dbReference>
<gene>
    <name evidence="3" type="ORF">CF651_26240</name>
</gene>
<protein>
    <submittedName>
        <fullName evidence="3">Serine hydrolase</fullName>
    </submittedName>
</protein>
<dbReference type="OrthoDB" id="9770183at2"/>
<dbReference type="EMBL" id="NMQW01000049">
    <property type="protein sequence ID" value="OXM83235.1"/>
    <property type="molecule type" value="Genomic_DNA"/>
</dbReference>
<dbReference type="InterPro" id="IPR012338">
    <property type="entry name" value="Beta-lactam/transpept-like"/>
</dbReference>
<dbReference type="InterPro" id="IPR050789">
    <property type="entry name" value="Diverse_Enzym_Activities"/>
</dbReference>
<dbReference type="GO" id="GO:0016787">
    <property type="term" value="F:hydrolase activity"/>
    <property type="evidence" value="ECO:0007669"/>
    <property type="project" value="UniProtKB-KW"/>
</dbReference>
<name>A0A229UIX5_9BACL</name>
<accession>A0A229UIX5</accession>
<dbReference type="Proteomes" id="UP000215509">
    <property type="component" value="Unassembled WGS sequence"/>
</dbReference>
<keyword evidence="1 3" id="KW-0378">Hydrolase</keyword>
<sequence>MKSLRMQCMAEQTDYGTAGQTGLTVTLLDKMWEPLRQAMSDRLIPGASAAVLYKGERLRYAGGLAVDIPSETTEATLETLYDCASLTKVSVTLPLVLILLDQGKLKLEDPVSSYLPEFHRADKSMITLRHLLSHTSGFVASYDFHTQPWTPQEILDFLAKEPLAYEPGTLCIYSDVGFILLGEIIPRLFGMPLDQAAKKHLFDPLGMKDSGFRPSPGERPRIAATEYSMATQAYWHGIVHDENARAMGGVSGHAGLFATAADLLEYARMWLASANVRPSAAHKPCLLSPPAAVRAITKQTPLLPEVNRGLGWVLKGDTADVSGRFFSQQAFGHTGFTGTSLYLDPLQELAVVLLTNRVHYGREQSVTQLRTDFHDAVAAAIQASSL</sequence>
<dbReference type="PANTHER" id="PTHR43283">
    <property type="entry name" value="BETA-LACTAMASE-RELATED"/>
    <property type="match status" value="1"/>
</dbReference>
<proteinExistence type="predicted"/>
<comment type="caution">
    <text evidence="3">The sequence shown here is derived from an EMBL/GenBank/DDBJ whole genome shotgun (WGS) entry which is preliminary data.</text>
</comment>
<evidence type="ECO:0000259" key="2">
    <source>
        <dbReference type="Pfam" id="PF00144"/>
    </source>
</evidence>
<dbReference type="InterPro" id="IPR001466">
    <property type="entry name" value="Beta-lactam-related"/>
</dbReference>
<evidence type="ECO:0000256" key="1">
    <source>
        <dbReference type="ARBA" id="ARBA00022801"/>
    </source>
</evidence>
<keyword evidence="4" id="KW-1185">Reference proteome</keyword>
<dbReference type="AlphaFoldDB" id="A0A229UIX5"/>
<organism evidence="3 4">
    <name type="scientific">Paenibacillus rigui</name>
    <dbReference type="NCBI Taxonomy" id="554312"/>
    <lineage>
        <taxon>Bacteria</taxon>
        <taxon>Bacillati</taxon>
        <taxon>Bacillota</taxon>
        <taxon>Bacilli</taxon>
        <taxon>Bacillales</taxon>
        <taxon>Paenibacillaceae</taxon>
        <taxon>Paenibacillus</taxon>
    </lineage>
</organism>
<dbReference type="PANTHER" id="PTHR43283:SF11">
    <property type="entry name" value="BETA-LACTAMASE-RELATED DOMAIN-CONTAINING PROTEIN"/>
    <property type="match status" value="1"/>
</dbReference>
<reference evidence="3 4" key="1">
    <citation type="submission" date="2017-07" db="EMBL/GenBank/DDBJ databases">
        <title>Genome sequencing and assembly of Paenibacillus rigui.</title>
        <authorList>
            <person name="Mayilraj S."/>
        </authorList>
    </citation>
    <scope>NUCLEOTIDE SEQUENCE [LARGE SCALE GENOMIC DNA]</scope>
    <source>
        <strain evidence="3 4">JCM 16352</strain>
    </source>
</reference>
<evidence type="ECO:0000313" key="3">
    <source>
        <dbReference type="EMBL" id="OXM83235.1"/>
    </source>
</evidence>
<evidence type="ECO:0000313" key="4">
    <source>
        <dbReference type="Proteomes" id="UP000215509"/>
    </source>
</evidence>
<dbReference type="Gene3D" id="3.40.710.10">
    <property type="entry name" value="DD-peptidase/beta-lactamase superfamily"/>
    <property type="match status" value="1"/>
</dbReference>